<sequence>MIRGKIDSNPEVLNQLHQIHPWVPSGSQIRPSKSTLEIKRQEMSTNFYDINLFSEQLFGVGWSEAQNGKGKSKTFQPNKYPYDVSPKTHHYIIWYPYRNNFLTDEQITQDILEEIKCLVGSESGFDFCWYENPKMTIADIYHVQVFWTRF</sequence>
<proteinExistence type="predicted"/>
<dbReference type="Proteomes" id="UP001150062">
    <property type="component" value="Unassembled WGS sequence"/>
</dbReference>
<evidence type="ECO:0000313" key="4">
    <source>
        <dbReference type="Proteomes" id="UP001150062"/>
    </source>
</evidence>
<dbReference type="EMBL" id="JANTQA010000021">
    <property type="protein sequence ID" value="KAJ3446245.1"/>
    <property type="molecule type" value="Genomic_DNA"/>
</dbReference>
<gene>
    <name evidence="1" type="ORF">M0812_08782</name>
    <name evidence="2" type="ORF">M0813_08115</name>
</gene>
<reference evidence="2" key="1">
    <citation type="submission" date="2022-08" db="EMBL/GenBank/DDBJ databases">
        <title>Novel sulfate-reducing endosymbionts in the free-living metamonad Anaeramoeba.</title>
        <authorList>
            <person name="Jerlstrom-Hultqvist J."/>
            <person name="Cepicka I."/>
            <person name="Gallot-Lavallee L."/>
            <person name="Salas-Leiva D."/>
            <person name="Curtis B.A."/>
            <person name="Zahonova K."/>
            <person name="Pipaliya S."/>
            <person name="Dacks J."/>
            <person name="Roger A.J."/>
        </authorList>
    </citation>
    <scope>NUCLEOTIDE SEQUENCE</scope>
    <source>
        <strain evidence="2">Schooner1</strain>
    </source>
</reference>
<keyword evidence="4" id="KW-1185">Reference proteome</keyword>
<name>A0AAV8A2A8_9EUKA</name>
<dbReference type="Proteomes" id="UP001146793">
    <property type="component" value="Unassembled WGS sequence"/>
</dbReference>
<protein>
    <submittedName>
        <fullName evidence="1">N-acetylglucosamine-induced protein</fullName>
    </submittedName>
</protein>
<comment type="caution">
    <text evidence="1">The sequence shown here is derived from an EMBL/GenBank/DDBJ whole genome shotgun (WGS) entry which is preliminary data.</text>
</comment>
<organism evidence="1 3">
    <name type="scientific">Anaeramoeba flamelloides</name>
    <dbReference type="NCBI Taxonomy" id="1746091"/>
    <lineage>
        <taxon>Eukaryota</taxon>
        <taxon>Metamonada</taxon>
        <taxon>Anaeramoebidae</taxon>
        <taxon>Anaeramoeba</taxon>
    </lineage>
</organism>
<evidence type="ECO:0000313" key="1">
    <source>
        <dbReference type="EMBL" id="KAJ3446245.1"/>
    </source>
</evidence>
<dbReference type="EMBL" id="JAOAOG010000323">
    <property type="protein sequence ID" value="KAJ6229198.1"/>
    <property type="molecule type" value="Genomic_DNA"/>
</dbReference>
<evidence type="ECO:0000313" key="3">
    <source>
        <dbReference type="Proteomes" id="UP001146793"/>
    </source>
</evidence>
<reference evidence="1" key="2">
    <citation type="submission" date="2022-08" db="EMBL/GenBank/DDBJ databases">
        <title>Novel sulphate-reducing endosymbionts in the free-living metamonad Anaeramoeba.</title>
        <authorList>
            <person name="Jerlstrom-Hultqvist J."/>
            <person name="Cepicka I."/>
            <person name="Gallot-Lavallee L."/>
            <person name="Salas-Leiva D."/>
            <person name="Curtis B.A."/>
            <person name="Zahonova K."/>
            <person name="Pipaliya S."/>
            <person name="Dacks J."/>
            <person name="Roger A.J."/>
        </authorList>
    </citation>
    <scope>NUCLEOTIDE SEQUENCE</scope>
    <source>
        <strain evidence="1">Busselton2</strain>
    </source>
</reference>
<dbReference type="AlphaFoldDB" id="A0AAV8A2A8"/>
<evidence type="ECO:0000313" key="2">
    <source>
        <dbReference type="EMBL" id="KAJ6229198.1"/>
    </source>
</evidence>
<accession>A0AAV8A2A8</accession>